<reference evidence="3" key="2">
    <citation type="submission" date="2025-08" db="UniProtKB">
        <authorList>
            <consortium name="RefSeq"/>
        </authorList>
    </citation>
    <scope>IDENTIFICATION</scope>
    <source>
        <tissue evidence="3">Leaf</tissue>
    </source>
</reference>
<feature type="region of interest" description="Disordered" evidence="1">
    <location>
        <begin position="114"/>
        <end position="157"/>
    </location>
</feature>
<feature type="region of interest" description="Disordered" evidence="1">
    <location>
        <begin position="26"/>
        <end position="72"/>
    </location>
</feature>
<feature type="compositionally biased region" description="Low complexity" evidence="1">
    <location>
        <begin position="27"/>
        <end position="52"/>
    </location>
</feature>
<keyword evidence="2" id="KW-1185">Reference proteome</keyword>
<feature type="compositionally biased region" description="Basic and acidic residues" evidence="1">
    <location>
        <begin position="115"/>
        <end position="129"/>
    </location>
</feature>
<dbReference type="Proteomes" id="UP000813463">
    <property type="component" value="Chromosome 1"/>
</dbReference>
<sequence length="157" mass="17811">MAVVTQEPILCRLDRLDNLMRHLENIRGSSNNNNNNNNSNRSSSPSTPSSGTARNSDGHASSLDFFSPRSRDKLHCRPIDDVIVETEHKGTLLDRVSLIEHRLLKLCMQLEQEMDAEKQDKHSQDENKSRSPQTHKKSGLKQFVKSCVKGNKHKPNK</sequence>
<dbReference type="PANTHER" id="PTHR34190:SF4">
    <property type="entry name" value="EXPRESSED PROTEIN"/>
    <property type="match status" value="1"/>
</dbReference>
<dbReference type="RefSeq" id="XP_021838112.2">
    <property type="nucleotide sequence ID" value="XM_021982420.2"/>
</dbReference>
<name>A0A9R0HWA6_SPIOL</name>
<organism evidence="2 3">
    <name type="scientific">Spinacia oleracea</name>
    <name type="common">Spinach</name>
    <dbReference type="NCBI Taxonomy" id="3562"/>
    <lineage>
        <taxon>Eukaryota</taxon>
        <taxon>Viridiplantae</taxon>
        <taxon>Streptophyta</taxon>
        <taxon>Embryophyta</taxon>
        <taxon>Tracheophyta</taxon>
        <taxon>Spermatophyta</taxon>
        <taxon>Magnoliopsida</taxon>
        <taxon>eudicotyledons</taxon>
        <taxon>Gunneridae</taxon>
        <taxon>Pentapetalae</taxon>
        <taxon>Caryophyllales</taxon>
        <taxon>Chenopodiaceae</taxon>
        <taxon>Chenopodioideae</taxon>
        <taxon>Anserineae</taxon>
        <taxon>Spinacia</taxon>
    </lineage>
</organism>
<accession>A0A9R0HWA6</accession>
<evidence type="ECO:0000313" key="2">
    <source>
        <dbReference type="Proteomes" id="UP000813463"/>
    </source>
</evidence>
<protein>
    <submittedName>
        <fullName evidence="3">Uncharacterized protein isoform X1</fullName>
    </submittedName>
</protein>
<dbReference type="PANTHER" id="PTHR34190">
    <property type="entry name" value="EXPRESSED PROTEIN"/>
    <property type="match status" value="1"/>
</dbReference>
<evidence type="ECO:0000256" key="1">
    <source>
        <dbReference type="SAM" id="MobiDB-lite"/>
    </source>
</evidence>
<dbReference type="GeneID" id="110777833"/>
<dbReference type="AlphaFoldDB" id="A0A9R0HWA6"/>
<gene>
    <name evidence="3" type="primary">LOC110777833</name>
</gene>
<reference evidence="2" key="1">
    <citation type="journal article" date="2021" name="Nat. Commun.">
        <title>Genomic analyses provide insights into spinach domestication and the genetic basis of agronomic traits.</title>
        <authorList>
            <person name="Cai X."/>
            <person name="Sun X."/>
            <person name="Xu C."/>
            <person name="Sun H."/>
            <person name="Wang X."/>
            <person name="Ge C."/>
            <person name="Zhang Z."/>
            <person name="Wang Q."/>
            <person name="Fei Z."/>
            <person name="Jiao C."/>
            <person name="Wang Q."/>
        </authorList>
    </citation>
    <scope>NUCLEOTIDE SEQUENCE [LARGE SCALE GENOMIC DNA]</scope>
    <source>
        <strain evidence="2">cv. Varoflay</strain>
    </source>
</reference>
<proteinExistence type="predicted"/>
<evidence type="ECO:0000313" key="3">
    <source>
        <dbReference type="RefSeq" id="XP_021838112.2"/>
    </source>
</evidence>
<dbReference type="KEGG" id="soe:110777833"/>